<keyword evidence="2" id="KW-1185">Reference proteome</keyword>
<evidence type="ECO:0000313" key="2">
    <source>
        <dbReference type="Proteomes" id="UP001580407"/>
    </source>
</evidence>
<sequence length="219" mass="24898">MNQRILVILPHPDDEAFGLSGTLAKRIAEGYQVTYACLTLGEMGRNMGVPPFANRVTLPQIRKVELEESARAIGIQDLRMLGFHDKTIEFEDQERLDGMIRDLLEELNPSLVVTFYPGYSVHPDHDATGAAVIRTIESLPAEQRPVVHCLAFSRNCQQVLGPPDVLHDVSDYLELKMRSIQAHRSQFQFEDFLGTKNPSDEEIKAHFGKEHFWTYSFED</sequence>
<protein>
    <submittedName>
        <fullName evidence="1">Bacillithiol biosynthesis deacetylase BshB2</fullName>
    </submittedName>
</protein>
<dbReference type="NCBIfam" id="TIGR04000">
    <property type="entry name" value="thiol_BshB2"/>
    <property type="match status" value="1"/>
</dbReference>
<dbReference type="SUPFAM" id="SSF102588">
    <property type="entry name" value="LmbE-like"/>
    <property type="match status" value="1"/>
</dbReference>
<evidence type="ECO:0000313" key="1">
    <source>
        <dbReference type="EMBL" id="MFB5683464.1"/>
    </source>
</evidence>
<dbReference type="Pfam" id="PF02585">
    <property type="entry name" value="PIG-L"/>
    <property type="match status" value="1"/>
</dbReference>
<proteinExistence type="predicted"/>
<reference evidence="1 2" key="1">
    <citation type="submission" date="2024-09" db="EMBL/GenBank/DDBJ databases">
        <authorList>
            <person name="Ruan L."/>
        </authorList>
    </citation>
    <scope>NUCLEOTIDE SEQUENCE [LARGE SCALE GENOMIC DNA]</scope>
    <source>
        <strain evidence="1 2">D33</strain>
    </source>
</reference>
<dbReference type="Gene3D" id="3.40.50.10320">
    <property type="entry name" value="LmbE-like"/>
    <property type="match status" value="1"/>
</dbReference>
<dbReference type="InterPro" id="IPR003737">
    <property type="entry name" value="GlcNAc_PI_deacetylase-related"/>
</dbReference>
<dbReference type="InterPro" id="IPR023841">
    <property type="entry name" value="BshB2"/>
</dbReference>
<dbReference type="PANTHER" id="PTHR12993:SF27">
    <property type="entry name" value="N-ACETYL-ALPHA-D-GLUCOSAMINYL L-MALATE DEACETYLASE 2-RELATED"/>
    <property type="match status" value="1"/>
</dbReference>
<organism evidence="1 2">
    <name type="scientific">Paenibacillus terreus</name>
    <dbReference type="NCBI Taxonomy" id="1387834"/>
    <lineage>
        <taxon>Bacteria</taxon>
        <taxon>Bacillati</taxon>
        <taxon>Bacillota</taxon>
        <taxon>Bacilli</taxon>
        <taxon>Bacillales</taxon>
        <taxon>Paenibacillaceae</taxon>
        <taxon>Paenibacillus</taxon>
    </lineage>
</organism>
<dbReference type="Proteomes" id="UP001580407">
    <property type="component" value="Unassembled WGS sequence"/>
</dbReference>
<dbReference type="PANTHER" id="PTHR12993">
    <property type="entry name" value="N-ACETYLGLUCOSAMINYL-PHOSPHATIDYLINOSITOL DE-N-ACETYLASE-RELATED"/>
    <property type="match status" value="1"/>
</dbReference>
<comment type="caution">
    <text evidence="1">The sequence shown here is derived from an EMBL/GenBank/DDBJ whole genome shotgun (WGS) entry which is preliminary data.</text>
</comment>
<gene>
    <name evidence="1" type="primary">bshB2</name>
    <name evidence="1" type="ORF">ACE3NQ_21335</name>
</gene>
<accession>A0ABV5BDL8</accession>
<name>A0ABV5BDL8_9BACL</name>
<dbReference type="RefSeq" id="WP_375527198.1">
    <property type="nucleotide sequence ID" value="NZ_JBHILM010000027.1"/>
</dbReference>
<dbReference type="InterPro" id="IPR024078">
    <property type="entry name" value="LmbE-like_dom_sf"/>
</dbReference>
<dbReference type="EMBL" id="JBHILM010000027">
    <property type="protein sequence ID" value="MFB5683464.1"/>
    <property type="molecule type" value="Genomic_DNA"/>
</dbReference>